<dbReference type="PANTHER" id="PTHR38690">
    <property type="entry name" value="PROTEASE-RELATED"/>
    <property type="match status" value="1"/>
</dbReference>
<dbReference type="Proteomes" id="UP000308917">
    <property type="component" value="Unassembled WGS sequence"/>
</dbReference>
<proteinExistence type="predicted"/>
<feature type="compositionally biased region" description="Polar residues" evidence="1">
    <location>
        <begin position="1031"/>
        <end position="1040"/>
    </location>
</feature>
<keyword evidence="2" id="KW-0812">Transmembrane</keyword>
<feature type="domain" description="YhdP central" evidence="3">
    <location>
        <begin position="714"/>
        <end position="1518"/>
    </location>
</feature>
<feature type="compositionally biased region" description="Basic and acidic residues" evidence="1">
    <location>
        <begin position="1526"/>
        <end position="1541"/>
    </location>
</feature>
<evidence type="ECO:0000256" key="1">
    <source>
        <dbReference type="SAM" id="MobiDB-lite"/>
    </source>
</evidence>
<gene>
    <name evidence="4" type="ORF">E9531_06250</name>
</gene>
<organism evidence="4 5">
    <name type="scientific">Lampropedia puyangensis</name>
    <dbReference type="NCBI Taxonomy" id="1330072"/>
    <lineage>
        <taxon>Bacteria</taxon>
        <taxon>Pseudomonadati</taxon>
        <taxon>Pseudomonadota</taxon>
        <taxon>Betaproteobacteria</taxon>
        <taxon>Burkholderiales</taxon>
        <taxon>Comamonadaceae</taxon>
        <taxon>Lampropedia</taxon>
    </lineage>
</organism>
<dbReference type="PANTHER" id="PTHR38690:SF1">
    <property type="entry name" value="PROTEASE"/>
    <property type="match status" value="1"/>
</dbReference>
<keyword evidence="2" id="KW-0472">Membrane</keyword>
<feature type="region of interest" description="Disordered" evidence="1">
    <location>
        <begin position="1031"/>
        <end position="1057"/>
    </location>
</feature>
<feature type="region of interest" description="Disordered" evidence="1">
    <location>
        <begin position="175"/>
        <end position="197"/>
    </location>
</feature>
<evidence type="ECO:0000259" key="3">
    <source>
        <dbReference type="Pfam" id="PF13116"/>
    </source>
</evidence>
<dbReference type="Pfam" id="PF13116">
    <property type="entry name" value="YhdP"/>
    <property type="match status" value="2"/>
</dbReference>
<evidence type="ECO:0000256" key="2">
    <source>
        <dbReference type="SAM" id="Phobius"/>
    </source>
</evidence>
<protein>
    <recommendedName>
        <fullName evidence="3">YhdP central domain-containing protein</fullName>
    </recommendedName>
</protein>
<feature type="region of interest" description="Disordered" evidence="1">
    <location>
        <begin position="1512"/>
        <end position="1541"/>
    </location>
</feature>
<feature type="domain" description="YhdP central" evidence="3">
    <location>
        <begin position="16"/>
        <end position="677"/>
    </location>
</feature>
<evidence type="ECO:0000313" key="4">
    <source>
        <dbReference type="EMBL" id="THU03775.1"/>
    </source>
</evidence>
<evidence type="ECO:0000313" key="5">
    <source>
        <dbReference type="Proteomes" id="UP000308917"/>
    </source>
</evidence>
<dbReference type="InterPro" id="IPR025263">
    <property type="entry name" value="YhdP_central"/>
</dbReference>
<keyword evidence="2" id="KW-1133">Transmembrane helix</keyword>
<name>A0A4S8FAC7_9BURK</name>
<comment type="caution">
    <text evidence="4">The sequence shown here is derived from an EMBL/GenBank/DDBJ whole genome shotgun (WGS) entry which is preliminary data.</text>
</comment>
<reference evidence="4 5" key="1">
    <citation type="journal article" date="2015" name="Antonie Van Leeuwenhoek">
        <title>Lampropedia puyangensis sp. nov., isolated from symptomatic bark of Populus ? euramericana canker and emended description of Lampropedia hyalina (Ehrenberg 1832) Lee et al. 2004.</title>
        <authorList>
            <person name="Li Y."/>
            <person name="Wang T."/>
            <person name="Piao C.G."/>
            <person name="Wang L.F."/>
            <person name="Tian G.Z."/>
            <person name="Zhu T.H."/>
            <person name="Guo M.W."/>
        </authorList>
    </citation>
    <scope>NUCLEOTIDE SEQUENCE [LARGE SCALE GENOMIC DNA]</scope>
    <source>
        <strain evidence="4 5">2-bin</strain>
    </source>
</reference>
<dbReference type="EMBL" id="STFG01000004">
    <property type="protein sequence ID" value="THU03775.1"/>
    <property type="molecule type" value="Genomic_DNA"/>
</dbReference>
<feature type="transmembrane region" description="Helical" evidence="2">
    <location>
        <begin position="21"/>
        <end position="45"/>
    </location>
</feature>
<dbReference type="InterPro" id="IPR011836">
    <property type="entry name" value="YhdP"/>
</dbReference>
<sequence length="1541" mass="167457">MARSMPTHTTPHPAFPRRLLRWLRSIVLSALLILGALWAAMYGWVVPRLDQWRPNVVQYLQDKTGLEITISTLSASRSPNWLPALQVEGITITAPQAPWQVEIPRMQVALSWPLLLGQQVGSLILEQPQVRLTGPLQAGRHNATLAADANAATNTPQANALQWLLAQPSIRVEGGSLSWQPATPPAPADSASTERQEPWSASAINLQLRHSALRNLHTLDIRFSAAQLLTAPVQLHLQGQDWGRLVQDGWPAWRQATGQWKTHIEGLNLQPFSALMAQWADGSSEPMPTAQGTISLLSQGSILSGEIEQSVWQLHASDLDWPLRPSARLRVDSSDLSFQLKSQKASPSDSSTQTSAQAFAWQAQVDPILLAADQQQWQSQPLTFSLNTTLDTTPVNANDRISAQITAAELATKQLDLGPLSAVLQTALPNTTSPSLGPHEDSATNAPVAATWERSLAQAQQLLRQWSPAGQLQDLSLRWQPAPLNATPAQSPWHIATSFNGLRVGRVGASTTSAVGIENLNGTLQAGPEGGKAELDMQDGLIDLPAIFDAGAIAVARLKTQLDWTTSQDGGLQVRVHAPEVANADAEGSATVLWRTSTTQEAQALSEQTGQTVGTLPGFLDLQAQLTRADARAVWRYLPHSVPADVRRYVQEAIQNGSSNNVQFEVRGNLKHFPFDSRQRDPITKLYPAAPDAKGKKTNTVQAAAASQTSPAAELFRISADLENVDFRYAPHYLLGPGQPALVWPDLQKVKGQLVFEGNRMDLTVQSGQLQAAPKVRISQGQAWIEDLMHASVGVDVQAAGPLADQLRVLASTPVARMTDHLMDPLQGDGNTAFSLQLGIPLEKKKAHHYSVKGQVQLQGNNLQWWPQVPRLSDARGTVTFTDKGFAAKRIQAQALGGPLTLHTAMQDHVQGQPTQVRIDAQGTLSAQGLQDYAHTALASTTADQLLEALHGQTDYSLRIDTIGARPYVSFSSALQGLGSNLPYPLDKEADIARPLTLSHATPDTNGVEQLELQLTDRVYARYKLQATPGQAQNAVVSVQPSDRPDTPTPASTTTAPSVDVLSGQLLIGQFSDAERRLPNFIPNTFPTAPVPPKVRATIAQKHWDVAAWAPWLMRDREAPDNSPKDTASPEGSAWLLQLIPNVWYGRFDQLQWGGLTLHDVQLQSYQSESDNTIWTSRFKAAETQGTLEYHPNYLDGTGLLRGKIDYLELPAQLSQTATNTPTEATSADDASGDPSLANLQHLPTVDVEIDRLLFAHRDWGKVALQAMNRVVNGQPSEWKINYLTMETPEARLTAKGSWQEASPHGGFNYLLSGRKKMDMQFTLEMLDAGRLLSRMGIPDVLDAGAGQLDGRLSWLGSPLKLDIPSLHGDFHLDVGKGQFLKANAGAGRLLGVLSLQALPRRLTLDFRDIFSEGFAFDFVRGDVHLDAGKASTNNLQMKGVNAGVVLEGSADIVKETQDITVVVVPELDAMTASLVATAINPAIGAGTFLAQFFFSKPLAEAATQEFRMHGSWSEPIVERQTPQKAPEKSSKAMPTFDDRS</sequence>
<accession>A0A4S8FAC7</accession>
<keyword evidence="5" id="KW-1185">Reference proteome</keyword>